<reference evidence="2" key="1">
    <citation type="journal article" date="2019" name="Int. J. Syst. Evol. Microbiol.">
        <title>The Global Catalogue of Microorganisms (GCM) 10K type strain sequencing project: providing services to taxonomists for standard genome sequencing and annotation.</title>
        <authorList>
            <consortium name="The Broad Institute Genomics Platform"/>
            <consortium name="The Broad Institute Genome Sequencing Center for Infectious Disease"/>
            <person name="Wu L."/>
            <person name="Ma J."/>
        </authorList>
    </citation>
    <scope>NUCLEOTIDE SEQUENCE [LARGE SCALE GENOMIC DNA]</scope>
    <source>
        <strain evidence="2">JCM 17021</strain>
    </source>
</reference>
<dbReference type="Proteomes" id="UP001501803">
    <property type="component" value="Unassembled WGS sequence"/>
</dbReference>
<protein>
    <recommendedName>
        <fullName evidence="3">DUF559 domain-containing protein</fullName>
    </recommendedName>
</protein>
<dbReference type="Gene3D" id="3.40.960.10">
    <property type="entry name" value="VSR Endonuclease"/>
    <property type="match status" value="1"/>
</dbReference>
<evidence type="ECO:0000313" key="1">
    <source>
        <dbReference type="EMBL" id="GAA3876333.1"/>
    </source>
</evidence>
<sequence length="288" mass="32774">MRPIPEPLICSLGHVATTAEFARRGYEARDIRLAIQAGVIRRASRGVYLCRHADADQLTAAAAHARITCLSALRRAGVWAGLDQSLHLQLPPNSHSARRPVRDRDDRSIHYHWAPVKFDRAPRKSWLVDPIEAVWQAIHCLDEEHAVACLESAVHEKFLTEQEVRRIGANAPRHLQRGIREMEFTSDSGQETIARRRLRRIGFHVVAQEKISGLPYSEDLVVDDCVALETDGKKWHGPERFEPDRQRDVVLAGFGRVSLRLTQRMILHEWPSTLAAIERAVRDAKRTR</sequence>
<keyword evidence="2" id="KW-1185">Reference proteome</keyword>
<gene>
    <name evidence="1" type="ORF">GCM10022381_18700</name>
</gene>
<evidence type="ECO:0008006" key="3">
    <source>
        <dbReference type="Google" id="ProtNLM"/>
    </source>
</evidence>
<dbReference type="EMBL" id="BAABCN010000003">
    <property type="protein sequence ID" value="GAA3876333.1"/>
    <property type="molecule type" value="Genomic_DNA"/>
</dbReference>
<proteinExistence type="predicted"/>
<organism evidence="1 2">
    <name type="scientific">Leifsonia kafniensis</name>
    <dbReference type="NCBI Taxonomy" id="475957"/>
    <lineage>
        <taxon>Bacteria</taxon>
        <taxon>Bacillati</taxon>
        <taxon>Actinomycetota</taxon>
        <taxon>Actinomycetes</taxon>
        <taxon>Micrococcales</taxon>
        <taxon>Microbacteriaceae</taxon>
        <taxon>Leifsonia</taxon>
    </lineage>
</organism>
<comment type="caution">
    <text evidence="1">The sequence shown here is derived from an EMBL/GenBank/DDBJ whole genome shotgun (WGS) entry which is preliminary data.</text>
</comment>
<name>A0ABP7KFZ7_9MICO</name>
<dbReference type="RefSeq" id="WP_345065300.1">
    <property type="nucleotide sequence ID" value="NZ_BAABCN010000003.1"/>
</dbReference>
<accession>A0ABP7KFZ7</accession>
<evidence type="ECO:0000313" key="2">
    <source>
        <dbReference type="Proteomes" id="UP001501803"/>
    </source>
</evidence>